<keyword evidence="2" id="KW-0812">Transmembrane</keyword>
<feature type="region of interest" description="Disordered" evidence="1">
    <location>
        <begin position="1"/>
        <end position="34"/>
    </location>
</feature>
<evidence type="ECO:0000313" key="3">
    <source>
        <dbReference type="EMBL" id="EHN11735.1"/>
    </source>
</evidence>
<gene>
    <name evidence="3" type="ORF">PAI11_14050</name>
</gene>
<evidence type="ECO:0000313" key="4">
    <source>
        <dbReference type="Proteomes" id="UP000005143"/>
    </source>
</evidence>
<dbReference type="RefSeq" id="WP_007572479.1">
    <property type="nucleotide sequence ID" value="NZ_AGUD01000074.1"/>
</dbReference>
<feature type="transmembrane region" description="Helical" evidence="2">
    <location>
        <begin position="272"/>
        <end position="290"/>
    </location>
</feature>
<evidence type="ECO:0008006" key="5">
    <source>
        <dbReference type="Google" id="ProtNLM"/>
    </source>
</evidence>
<proteinExistence type="predicted"/>
<dbReference type="Proteomes" id="UP000005143">
    <property type="component" value="Unassembled WGS sequence"/>
</dbReference>
<feature type="transmembrane region" description="Helical" evidence="2">
    <location>
        <begin position="704"/>
        <end position="725"/>
    </location>
</feature>
<dbReference type="InterPro" id="IPR018674">
    <property type="entry name" value="DUF2142_membrane"/>
</dbReference>
<feature type="transmembrane region" description="Helical" evidence="2">
    <location>
        <begin position="638"/>
        <end position="658"/>
    </location>
</feature>
<dbReference type="AlphaFoldDB" id="H0E3N3"/>
<evidence type="ECO:0000256" key="2">
    <source>
        <dbReference type="SAM" id="Phobius"/>
    </source>
</evidence>
<keyword evidence="2" id="KW-0472">Membrane</keyword>
<feature type="compositionally biased region" description="Basic and acidic residues" evidence="1">
    <location>
        <begin position="1"/>
        <end position="10"/>
    </location>
</feature>
<dbReference type="OrthoDB" id="5243981at2"/>
<sequence length="757" mass="80036">MTGERPGHPEDGDEQDEPAAPVVAGDGPTGDGPLSRLARTAFPGARAVWIAAAVVAVLGVVLLARFATASLPPLTGTNSVDAAAVVGHADKRERVCVRDLEVPAGSARVQVWMGFPEAAGRPVSVTGVLRADGLRERIAARFDDPRGDYKTIALPRPSGGRELGRATLCLRSADTSIDLGGASVQRLRDRPLSDVGGKPLRDVDVAVRWLEADGRSTSVLDDLGTAFERATTFKSGTGGAVLLWLVLLGFLVVGYLVVRTAATVERRSIRDLALRAAAFALFGGIAWALLMPPFFGADESEHFAYAQHLAETGQRADRARGAAPAYSTEQALLMGALHHNSTILSGGSRPRWDDRWSRAFERQDHGASRRDGGGYSESATGHSPLYYGVIGLPYRALHGALDLPQTLVAMRIFNALFASIVAALAVLIAALMFPRVKAAWWVAGTITALQPVFSSISGTVNNDTFVNLFAALCLLLLLDGWRNGPRPWRMAALGIVTLLLPLAKITGFALWPVVALGALVIVLRHRDRTALGTVMLIPAAMAVGYGIWAVGLSPLLGGGTGTLVNTHPAEGSSAATAGSAAVPGTSRSTQIDYLVQMFLPFVHLTGDHWTQKLPLFSVYVERGWGEFGWFNAKIGDGLIRSIGVALGIAWALAAATAWRLRHSWREWGGGALILLAAVASVVTFVAVAYATEVPRAVIGEQGRYIFPALAALSTIVAAGVGAFRVGAVRSAYVGVICAGMPVIAVIGWLSAVRDWYL</sequence>
<dbReference type="EMBL" id="AGUD01000074">
    <property type="protein sequence ID" value="EHN11735.1"/>
    <property type="molecule type" value="Genomic_DNA"/>
</dbReference>
<feature type="transmembrane region" description="Helical" evidence="2">
    <location>
        <begin position="47"/>
        <end position="67"/>
    </location>
</feature>
<keyword evidence="4" id="KW-1185">Reference proteome</keyword>
<feature type="transmembrane region" description="Helical" evidence="2">
    <location>
        <begin position="438"/>
        <end position="458"/>
    </location>
</feature>
<protein>
    <recommendedName>
        <fullName evidence="5">DUF2142 domain-containing protein</fullName>
    </recommendedName>
</protein>
<feature type="transmembrane region" description="Helical" evidence="2">
    <location>
        <begin position="241"/>
        <end position="260"/>
    </location>
</feature>
<dbReference type="Pfam" id="PF09913">
    <property type="entry name" value="DUF2142"/>
    <property type="match status" value="1"/>
</dbReference>
<reference evidence="3 4" key="1">
    <citation type="journal article" date="2013" name="Biodegradation">
        <title>Quantitative proteomic analysis of ibuprofen-degrading Patulibacter sp. strain I11.</title>
        <authorList>
            <person name="Almeida B."/>
            <person name="Kjeldal H."/>
            <person name="Lolas I."/>
            <person name="Knudsen A.D."/>
            <person name="Carvalho G."/>
            <person name="Nielsen K.L."/>
            <person name="Barreto Crespo M.T."/>
            <person name="Stensballe A."/>
            <person name="Nielsen J.L."/>
        </authorList>
    </citation>
    <scope>NUCLEOTIDE SEQUENCE [LARGE SCALE GENOMIC DNA]</scope>
    <source>
        <strain evidence="3 4">I11</strain>
    </source>
</reference>
<feature type="transmembrane region" description="Helical" evidence="2">
    <location>
        <begin position="670"/>
        <end position="692"/>
    </location>
</feature>
<evidence type="ECO:0000256" key="1">
    <source>
        <dbReference type="SAM" id="MobiDB-lite"/>
    </source>
</evidence>
<accession>H0E3N3</accession>
<keyword evidence="2" id="KW-1133">Transmembrane helix</keyword>
<organism evidence="3 4">
    <name type="scientific">Patulibacter medicamentivorans</name>
    <dbReference type="NCBI Taxonomy" id="1097667"/>
    <lineage>
        <taxon>Bacteria</taxon>
        <taxon>Bacillati</taxon>
        <taxon>Actinomycetota</taxon>
        <taxon>Thermoleophilia</taxon>
        <taxon>Solirubrobacterales</taxon>
        <taxon>Patulibacteraceae</taxon>
        <taxon>Patulibacter</taxon>
    </lineage>
</organism>
<feature type="transmembrane region" description="Helical" evidence="2">
    <location>
        <begin position="731"/>
        <end position="752"/>
    </location>
</feature>
<feature type="transmembrane region" description="Helical" evidence="2">
    <location>
        <begin position="529"/>
        <end position="550"/>
    </location>
</feature>
<comment type="caution">
    <text evidence="3">The sequence shown here is derived from an EMBL/GenBank/DDBJ whole genome shotgun (WGS) entry which is preliminary data.</text>
</comment>
<feature type="transmembrane region" description="Helical" evidence="2">
    <location>
        <begin position="493"/>
        <end position="523"/>
    </location>
</feature>
<feature type="transmembrane region" description="Helical" evidence="2">
    <location>
        <begin position="412"/>
        <end position="431"/>
    </location>
</feature>
<name>H0E3N3_9ACTN</name>